<comment type="similarity">
    <text evidence="1">Belongs to the HAD-like hydrolase superfamily. SerB family.</text>
</comment>
<dbReference type="Gene3D" id="3.40.50.1000">
    <property type="entry name" value="HAD superfamily/HAD-like"/>
    <property type="match status" value="1"/>
</dbReference>
<sequence length="305" mass="32832">MSARPLPSWRDGPARASLLGFLADSARIAPEDRLAVLDVDGTLWCEKPRYVQLDFLLDQLTAEVARRPDLRERAELRAVIEGDDAAVASFGLPRVAAALVELFEGQSPGQFSERVRRFVRERTQPELGVPYRGLRYRPMLELLDALRAAGFDVALVTGGGAEFVRAVALDFFGVPPQSVVGTQIAYRVVRDGAGRPALLRTSDVDLSGVNEGPAKVANIQRVLGRAPVFAAGNSPGDVDMLQWAGASGGPSLSLLVEHDDPEREVAYESVAGSFDAAEPVAVTAQRWGWTTASVARDWETVLVGA</sequence>
<dbReference type="PANTHER" id="PTHR43344">
    <property type="entry name" value="PHOSPHOSERINE PHOSPHATASE"/>
    <property type="match status" value="1"/>
</dbReference>
<evidence type="ECO:0000313" key="2">
    <source>
        <dbReference type="EMBL" id="MFC5380464.1"/>
    </source>
</evidence>
<accession>A0ABW0GLU6</accession>
<proteinExistence type="inferred from homology"/>
<dbReference type="InterPro" id="IPR036412">
    <property type="entry name" value="HAD-like_sf"/>
</dbReference>
<dbReference type="SUPFAM" id="SSF56784">
    <property type="entry name" value="HAD-like"/>
    <property type="match status" value="1"/>
</dbReference>
<reference evidence="3" key="1">
    <citation type="journal article" date="2019" name="Int. J. Syst. Evol. Microbiol.">
        <title>The Global Catalogue of Microorganisms (GCM) 10K type strain sequencing project: providing services to taxonomists for standard genome sequencing and annotation.</title>
        <authorList>
            <consortium name="The Broad Institute Genomics Platform"/>
            <consortium name="The Broad Institute Genome Sequencing Center for Infectious Disease"/>
            <person name="Wu L."/>
            <person name="Ma J."/>
        </authorList>
    </citation>
    <scope>NUCLEOTIDE SEQUENCE [LARGE SCALE GENOMIC DNA]</scope>
    <source>
        <strain evidence="3">CCUG 43114</strain>
    </source>
</reference>
<gene>
    <name evidence="2" type="ORF">ACFPJ6_06660</name>
</gene>
<keyword evidence="3" id="KW-1185">Reference proteome</keyword>
<organism evidence="2 3">
    <name type="scientific">Aquipuribacter nitratireducens</name>
    <dbReference type="NCBI Taxonomy" id="650104"/>
    <lineage>
        <taxon>Bacteria</taxon>
        <taxon>Bacillati</taxon>
        <taxon>Actinomycetota</taxon>
        <taxon>Actinomycetes</taxon>
        <taxon>Micrococcales</taxon>
        <taxon>Intrasporangiaceae</taxon>
        <taxon>Aquipuribacter</taxon>
    </lineage>
</organism>
<dbReference type="Pfam" id="PF12710">
    <property type="entry name" value="HAD"/>
    <property type="match status" value="1"/>
</dbReference>
<dbReference type="Proteomes" id="UP001596122">
    <property type="component" value="Unassembled WGS sequence"/>
</dbReference>
<keyword evidence="2" id="KW-0378">Hydrolase</keyword>
<protein>
    <submittedName>
        <fullName evidence="2">HAD family hydrolase</fullName>
    </submittedName>
</protein>
<dbReference type="RefSeq" id="WP_340268208.1">
    <property type="nucleotide sequence ID" value="NZ_JBBEOG010000002.1"/>
</dbReference>
<comment type="caution">
    <text evidence="2">The sequence shown here is derived from an EMBL/GenBank/DDBJ whole genome shotgun (WGS) entry which is preliminary data.</text>
</comment>
<dbReference type="InterPro" id="IPR050582">
    <property type="entry name" value="HAD-like_SerB"/>
</dbReference>
<dbReference type="EMBL" id="JBHSLD010000007">
    <property type="protein sequence ID" value="MFC5380464.1"/>
    <property type="molecule type" value="Genomic_DNA"/>
</dbReference>
<dbReference type="InterPro" id="IPR023214">
    <property type="entry name" value="HAD_sf"/>
</dbReference>
<name>A0ABW0GLU6_9MICO</name>
<evidence type="ECO:0000313" key="3">
    <source>
        <dbReference type="Proteomes" id="UP001596122"/>
    </source>
</evidence>
<evidence type="ECO:0000256" key="1">
    <source>
        <dbReference type="ARBA" id="ARBA00009184"/>
    </source>
</evidence>
<dbReference type="GO" id="GO:0016787">
    <property type="term" value="F:hydrolase activity"/>
    <property type="evidence" value="ECO:0007669"/>
    <property type="project" value="UniProtKB-KW"/>
</dbReference>